<sequence length="372" mass="39883">MAALPDYLTDQTEERIRQRMFRSLPPDLDKSEGSFIWDSLSPTAIELAQAAIWAQEVLRRAFAATNFGSYLDLKVAERGLSRRAAIKATSTVTFEGEPGRPIPSGTVVATEADSITDTPSIEYETTEEAIIGESGQVTVPIIALVAGKAGNVPAGAIRLISTPIRGVSNVTNQQEITSGADEESDDSLRERYFAMVRSPGTSGNKADYIRWAMEVPGVGGVQVLPIWKGPGTVGVFLLDTEKRAASPAIVEAVQQHIDPDPAMGEGTAPIGPDITIAAGEEIPINVNAKLTLASEASLDTVKKLIESGLKEYLKSLAFVDPIVRYTRISAILLDIPPIIDFQELKVNGTYNENIEIFSGQVAVPGVVTVYES</sequence>
<dbReference type="PANTHER" id="PTHR37829:SF3">
    <property type="entry name" value="PROTEIN JAYE-RELATED"/>
    <property type="match status" value="1"/>
</dbReference>
<reference evidence="6" key="1">
    <citation type="journal article" date="2019" name="Int. J. Syst. Evol. Microbiol.">
        <title>The Global Catalogue of Microorganisms (GCM) 10K type strain sequencing project: providing services to taxonomists for standard genome sequencing and annotation.</title>
        <authorList>
            <consortium name="The Broad Institute Genomics Platform"/>
            <consortium name="The Broad Institute Genome Sequencing Center for Infectious Disease"/>
            <person name="Wu L."/>
            <person name="Ma J."/>
        </authorList>
    </citation>
    <scope>NUCLEOTIDE SEQUENCE [LARGE SCALE GENOMIC DNA]</scope>
    <source>
        <strain evidence="6">CCUG 57263</strain>
    </source>
</reference>
<feature type="domain" description="Baseplate protein J-like barrel" evidence="2">
    <location>
        <begin position="91"/>
        <end position="179"/>
    </location>
</feature>
<dbReference type="InterPro" id="IPR058530">
    <property type="entry name" value="Baseplate_J-like_C"/>
</dbReference>
<dbReference type="Pfam" id="PF26079">
    <property type="entry name" value="Baseplate_J_C"/>
    <property type="match status" value="1"/>
</dbReference>
<dbReference type="Pfam" id="PF04865">
    <property type="entry name" value="Baseplate_J"/>
    <property type="match status" value="1"/>
</dbReference>
<feature type="domain" description="Baseplate J-like C-terminal" evidence="4">
    <location>
        <begin position="284"/>
        <end position="369"/>
    </location>
</feature>
<dbReference type="InterPro" id="IPR006949">
    <property type="entry name" value="Barrel_Baseplate_J-like"/>
</dbReference>
<dbReference type="InterPro" id="IPR058531">
    <property type="entry name" value="Baseplate_J_M"/>
</dbReference>
<evidence type="ECO:0000313" key="5">
    <source>
        <dbReference type="EMBL" id="MFD0868759.1"/>
    </source>
</evidence>
<protein>
    <submittedName>
        <fullName evidence="5">Baseplate J/gp47 family protein</fullName>
    </submittedName>
</protein>
<dbReference type="InterPro" id="IPR052399">
    <property type="entry name" value="Phage_Baseplate_Assmbl_Protein"/>
</dbReference>
<evidence type="ECO:0000259" key="4">
    <source>
        <dbReference type="Pfam" id="PF26079"/>
    </source>
</evidence>
<evidence type="ECO:0000313" key="6">
    <source>
        <dbReference type="Proteomes" id="UP001597120"/>
    </source>
</evidence>
<keyword evidence="6" id="KW-1185">Reference proteome</keyword>
<evidence type="ECO:0000256" key="1">
    <source>
        <dbReference type="ARBA" id="ARBA00038087"/>
    </source>
</evidence>
<evidence type="ECO:0000259" key="2">
    <source>
        <dbReference type="Pfam" id="PF04865"/>
    </source>
</evidence>
<dbReference type="EMBL" id="JBHTIU010000023">
    <property type="protein sequence ID" value="MFD0868759.1"/>
    <property type="molecule type" value="Genomic_DNA"/>
</dbReference>
<comment type="caution">
    <text evidence="5">The sequence shown here is derived from an EMBL/GenBank/DDBJ whole genome shotgun (WGS) entry which is preliminary data.</text>
</comment>
<comment type="similarity">
    <text evidence="1">Belongs to the Mu gp47/PBSX XkdT family.</text>
</comment>
<gene>
    <name evidence="5" type="ORF">ACFQ03_06325</name>
</gene>
<dbReference type="RefSeq" id="WP_379286866.1">
    <property type="nucleotide sequence ID" value="NZ_JBHTIU010000023.1"/>
</dbReference>
<accession>A0ABW3D930</accession>
<evidence type="ECO:0000259" key="3">
    <source>
        <dbReference type="Pfam" id="PF26078"/>
    </source>
</evidence>
<dbReference type="PANTHER" id="PTHR37829">
    <property type="entry name" value="PHAGE-LIKE ELEMENT PBSX PROTEIN XKDT"/>
    <property type="match status" value="1"/>
</dbReference>
<dbReference type="Pfam" id="PF26078">
    <property type="entry name" value="Baseplate_J_M"/>
    <property type="match status" value="1"/>
</dbReference>
<organism evidence="5 6">
    <name type="scientific">Paenibacillus residui</name>
    <dbReference type="NCBI Taxonomy" id="629724"/>
    <lineage>
        <taxon>Bacteria</taxon>
        <taxon>Bacillati</taxon>
        <taxon>Bacillota</taxon>
        <taxon>Bacilli</taxon>
        <taxon>Bacillales</taxon>
        <taxon>Paenibacillaceae</taxon>
        <taxon>Paenibacillus</taxon>
    </lineage>
</organism>
<name>A0ABW3D930_9BACL</name>
<dbReference type="Proteomes" id="UP001597120">
    <property type="component" value="Unassembled WGS sequence"/>
</dbReference>
<feature type="domain" description="Baseplate J-like central" evidence="3">
    <location>
        <begin position="201"/>
        <end position="277"/>
    </location>
</feature>
<proteinExistence type="inferred from homology"/>